<dbReference type="Pfam" id="PF00483">
    <property type="entry name" value="NTP_transferase"/>
    <property type="match status" value="1"/>
</dbReference>
<gene>
    <name evidence="2" type="ORF">AB6M95_04270</name>
</gene>
<evidence type="ECO:0000259" key="1">
    <source>
        <dbReference type="Pfam" id="PF00483"/>
    </source>
</evidence>
<keyword evidence="3" id="KW-1185">Reference proteome</keyword>
<dbReference type="Proteomes" id="UP001568698">
    <property type="component" value="Unassembled WGS sequence"/>
</dbReference>
<dbReference type="EMBL" id="JBGLYH010000007">
    <property type="protein sequence ID" value="MEZ7195954.1"/>
    <property type="molecule type" value="Genomic_DNA"/>
</dbReference>
<accession>A0ABV4JZ22</accession>
<dbReference type="InterPro" id="IPR029044">
    <property type="entry name" value="Nucleotide-diphossugar_trans"/>
</dbReference>
<evidence type="ECO:0000313" key="2">
    <source>
        <dbReference type="EMBL" id="MEZ7195954.1"/>
    </source>
</evidence>
<dbReference type="InterPro" id="IPR050486">
    <property type="entry name" value="Mannose-1P_guanyltransferase"/>
</dbReference>
<dbReference type="Gene3D" id="3.90.550.10">
    <property type="entry name" value="Spore Coat Polysaccharide Biosynthesis Protein SpsA, Chain A"/>
    <property type="match status" value="1"/>
</dbReference>
<protein>
    <submittedName>
        <fullName evidence="2">Nucleotidyltransferase family protein</fullName>
    </submittedName>
</protein>
<reference evidence="2 3" key="1">
    <citation type="submission" date="2024-08" db="EMBL/GenBank/DDBJ databases">
        <title>Sulfate-reducing bacteria isolated from formation water of the oil field in Kazakhstan and description of Pseudodesulfovibrio sp.</title>
        <authorList>
            <person name="Bidzhieva S.K."/>
            <person name="Tourova T.P."/>
            <person name="Grouzdev D.S."/>
            <person name="Beletsky A.V."/>
            <person name="Sokolova D.S."/>
            <person name="Samigullina S.R."/>
            <person name="Poltaraus A.B."/>
            <person name="Avtukh A.N."/>
            <person name="Tereshina V.M."/>
            <person name="Zhaparov N.S."/>
            <person name="Mardanov A.V."/>
            <person name="Nazina T.N."/>
        </authorList>
    </citation>
    <scope>NUCLEOTIDE SEQUENCE [LARGE SCALE GENOMIC DNA]</scope>
    <source>
        <strain evidence="2 3">9FUS</strain>
    </source>
</reference>
<comment type="caution">
    <text evidence="2">The sequence shown here is derived from an EMBL/GenBank/DDBJ whole genome shotgun (WGS) entry which is preliminary data.</text>
</comment>
<dbReference type="SUPFAM" id="SSF53448">
    <property type="entry name" value="Nucleotide-diphospho-sugar transferases"/>
    <property type="match status" value="1"/>
</dbReference>
<proteinExistence type="predicted"/>
<feature type="domain" description="Nucleotidyl transferase" evidence="1">
    <location>
        <begin position="7"/>
        <end position="233"/>
    </location>
</feature>
<dbReference type="RefSeq" id="WP_371385497.1">
    <property type="nucleotide sequence ID" value="NZ_JBGLYH010000007.1"/>
</dbReference>
<dbReference type="CDD" id="cd04181">
    <property type="entry name" value="NTP_transferase"/>
    <property type="match status" value="1"/>
</dbReference>
<name>A0ABV4JZ22_9BACT</name>
<organism evidence="2 3">
    <name type="scientific">Pseudodesulfovibrio karagichevae</name>
    <dbReference type="NCBI Taxonomy" id="3239305"/>
    <lineage>
        <taxon>Bacteria</taxon>
        <taxon>Pseudomonadati</taxon>
        <taxon>Thermodesulfobacteriota</taxon>
        <taxon>Desulfovibrionia</taxon>
        <taxon>Desulfovibrionales</taxon>
        <taxon>Desulfovibrionaceae</taxon>
    </lineage>
</organism>
<dbReference type="PANTHER" id="PTHR22572">
    <property type="entry name" value="SUGAR-1-PHOSPHATE GUANYL TRANSFERASE"/>
    <property type="match status" value="1"/>
</dbReference>
<sequence>MESERRAIVLAAGLGTRLRPVTDIFPKCMVPVRGRPLLEYWLRALSGAGFGKCVVNTHYKADLFREYLAGFPGDLDITISHEEQLLGTGGTLLNNREFCQGGPVMLIHADNLCLTDLGAFWEAHARRPRNTAITMMTFQTPTPKTCGIVELDEDGVVQAFHEKVENPPGDLANGAVYIVEPEVVEFIAGLGKPEVDFSTEVLPRFVGRIFTHHNGDYHRDIGNPESLLAAHEDSWTFSPEQVDPDNWSRLCRGQLASELRGFPEALARSIGARQVEFERIAASAGDGKRDRDATILTVLPSSTDNVDAVAGEVRALFPEAKRIVLVSRFSASRDVPHAIYNAHRVTWYQICSQNI</sequence>
<evidence type="ECO:0000313" key="3">
    <source>
        <dbReference type="Proteomes" id="UP001568698"/>
    </source>
</evidence>
<dbReference type="InterPro" id="IPR005835">
    <property type="entry name" value="NTP_transferase_dom"/>
</dbReference>